<dbReference type="RefSeq" id="WP_030522842.1">
    <property type="nucleotide sequence ID" value="NZ_JBEXYG010000003.1"/>
</dbReference>
<evidence type="ECO:0000256" key="6">
    <source>
        <dbReference type="ARBA" id="ARBA00023284"/>
    </source>
</evidence>
<dbReference type="EMBL" id="JBEYBF010000029">
    <property type="protein sequence ID" value="MEU1955925.1"/>
    <property type="molecule type" value="Genomic_DNA"/>
</dbReference>
<dbReference type="Pfam" id="PF00085">
    <property type="entry name" value="Thioredoxin"/>
    <property type="match status" value="1"/>
</dbReference>
<dbReference type="Gene3D" id="3.40.30.10">
    <property type="entry name" value="Glutaredoxin"/>
    <property type="match status" value="1"/>
</dbReference>
<protein>
    <submittedName>
        <fullName evidence="9">Thioredoxin family protein</fullName>
    </submittedName>
</protein>
<keyword evidence="5" id="KW-1015">Disulfide bond</keyword>
<reference evidence="9 10" key="1">
    <citation type="submission" date="2024-06" db="EMBL/GenBank/DDBJ databases">
        <title>The Natural Products Discovery Center: Release of the First 8490 Sequenced Strains for Exploring Actinobacteria Biosynthetic Diversity.</title>
        <authorList>
            <person name="Kalkreuter E."/>
            <person name="Kautsar S.A."/>
            <person name="Yang D."/>
            <person name="Bader C.D."/>
            <person name="Teijaro C.N."/>
            <person name="Fluegel L."/>
            <person name="Davis C.M."/>
            <person name="Simpson J.R."/>
            <person name="Lauterbach L."/>
            <person name="Steele A.D."/>
            <person name="Gui C."/>
            <person name="Meng S."/>
            <person name="Li G."/>
            <person name="Viehrig K."/>
            <person name="Ye F."/>
            <person name="Su P."/>
            <person name="Kiefer A.F."/>
            <person name="Nichols A."/>
            <person name="Cepeda A.J."/>
            <person name="Yan W."/>
            <person name="Fan B."/>
            <person name="Jiang Y."/>
            <person name="Adhikari A."/>
            <person name="Zheng C.-J."/>
            <person name="Schuster L."/>
            <person name="Cowan T.M."/>
            <person name="Smanski M.J."/>
            <person name="Chevrette M.G."/>
            <person name="De Carvalho L.P.S."/>
            <person name="Shen B."/>
        </authorList>
    </citation>
    <scope>NUCLEOTIDE SEQUENCE [LARGE SCALE GENOMIC DNA]</scope>
    <source>
        <strain evidence="9 10">NPDC019708</strain>
    </source>
</reference>
<evidence type="ECO:0000256" key="3">
    <source>
        <dbReference type="ARBA" id="ARBA00022448"/>
    </source>
</evidence>
<dbReference type="InterPro" id="IPR017937">
    <property type="entry name" value="Thioredoxin_CS"/>
</dbReference>
<evidence type="ECO:0000259" key="8">
    <source>
        <dbReference type="PROSITE" id="PS51352"/>
    </source>
</evidence>
<dbReference type="PROSITE" id="PS51352">
    <property type="entry name" value="THIOREDOXIN_2"/>
    <property type="match status" value="1"/>
</dbReference>
<evidence type="ECO:0000256" key="1">
    <source>
        <dbReference type="ARBA" id="ARBA00003318"/>
    </source>
</evidence>
<evidence type="ECO:0000256" key="7">
    <source>
        <dbReference type="SAM" id="Phobius"/>
    </source>
</evidence>
<comment type="function">
    <text evidence="1">Participates in various redox reactions through the reversible oxidation of its active center dithiol to a disulfide and catalyzes dithiol-disulfide exchange reactions.</text>
</comment>
<comment type="similarity">
    <text evidence="2">Belongs to the thioredoxin family.</text>
</comment>
<evidence type="ECO:0000313" key="9">
    <source>
        <dbReference type="EMBL" id="MEU1955925.1"/>
    </source>
</evidence>
<dbReference type="InterPro" id="IPR013766">
    <property type="entry name" value="Thioredoxin_domain"/>
</dbReference>
<keyword evidence="3" id="KW-0813">Transport</keyword>
<organism evidence="9 10">
    <name type="scientific">Nocardia rhamnosiphila</name>
    <dbReference type="NCBI Taxonomy" id="426716"/>
    <lineage>
        <taxon>Bacteria</taxon>
        <taxon>Bacillati</taxon>
        <taxon>Actinomycetota</taxon>
        <taxon>Actinomycetes</taxon>
        <taxon>Mycobacteriales</taxon>
        <taxon>Nocardiaceae</taxon>
        <taxon>Nocardia</taxon>
    </lineage>
</organism>
<feature type="transmembrane region" description="Helical" evidence="7">
    <location>
        <begin position="6"/>
        <end position="22"/>
    </location>
</feature>
<dbReference type="PANTHER" id="PTHR45663:SF11">
    <property type="entry name" value="GEO12009P1"/>
    <property type="match status" value="1"/>
</dbReference>
<dbReference type="Proteomes" id="UP001550628">
    <property type="component" value="Unassembled WGS sequence"/>
</dbReference>
<dbReference type="InterPro" id="IPR036249">
    <property type="entry name" value="Thioredoxin-like_sf"/>
</dbReference>
<evidence type="ECO:0000256" key="4">
    <source>
        <dbReference type="ARBA" id="ARBA00022982"/>
    </source>
</evidence>
<keyword evidence="7" id="KW-0472">Membrane</keyword>
<dbReference type="PANTHER" id="PTHR45663">
    <property type="entry name" value="GEO12009P1"/>
    <property type="match status" value="1"/>
</dbReference>
<sequence>MIEITILAVMLLAGLAVGLYLRRREGAMRSAPATLDRDTGARDDLLVAAGVTGSGPAVLHFSADWCGPCAAVRRVVADATGDLADSPQPPRDIEIDIDADPALARALNVLSLPTTFVFDAEGRERFRISGVPKTSDLRSALTPLTAGSTAG</sequence>
<keyword evidence="6" id="KW-0676">Redox-active center</keyword>
<comment type="caution">
    <text evidence="9">The sequence shown here is derived from an EMBL/GenBank/DDBJ whole genome shotgun (WGS) entry which is preliminary data.</text>
</comment>
<keyword evidence="7" id="KW-0812">Transmembrane</keyword>
<gene>
    <name evidence="9" type="ORF">ABZ510_29205</name>
</gene>
<dbReference type="GeneID" id="96245795"/>
<keyword evidence="10" id="KW-1185">Reference proteome</keyword>
<name>A0ABV2WYG9_9NOCA</name>
<dbReference type="SUPFAM" id="SSF52833">
    <property type="entry name" value="Thioredoxin-like"/>
    <property type="match status" value="1"/>
</dbReference>
<keyword evidence="4" id="KW-0249">Electron transport</keyword>
<evidence type="ECO:0000256" key="5">
    <source>
        <dbReference type="ARBA" id="ARBA00023157"/>
    </source>
</evidence>
<evidence type="ECO:0000256" key="2">
    <source>
        <dbReference type="ARBA" id="ARBA00008987"/>
    </source>
</evidence>
<keyword evidence="7" id="KW-1133">Transmembrane helix</keyword>
<dbReference type="PROSITE" id="PS00194">
    <property type="entry name" value="THIOREDOXIN_1"/>
    <property type="match status" value="1"/>
</dbReference>
<dbReference type="CDD" id="cd02947">
    <property type="entry name" value="TRX_family"/>
    <property type="match status" value="1"/>
</dbReference>
<accession>A0ABV2WYG9</accession>
<evidence type="ECO:0000313" key="10">
    <source>
        <dbReference type="Proteomes" id="UP001550628"/>
    </source>
</evidence>
<proteinExistence type="inferred from homology"/>
<feature type="domain" description="Thioredoxin" evidence="8">
    <location>
        <begin position="25"/>
        <end position="146"/>
    </location>
</feature>